<name>A0AAE0SG98_9BIVA</name>
<evidence type="ECO:0000256" key="4">
    <source>
        <dbReference type="ARBA" id="ARBA00004472"/>
    </source>
</evidence>
<evidence type="ECO:0000256" key="12">
    <source>
        <dbReference type="ARBA" id="ARBA00023006"/>
    </source>
</evidence>
<feature type="domain" description="MRH" evidence="20">
    <location>
        <begin position="28"/>
        <end position="170"/>
    </location>
</feature>
<evidence type="ECO:0000313" key="22">
    <source>
        <dbReference type="Proteomes" id="UP001195483"/>
    </source>
</evidence>
<keyword evidence="16" id="KW-1015">Disulfide bond</keyword>
<keyword evidence="12" id="KW-0072">Autophagy</keyword>
<dbReference type="EMBL" id="JAEAOA010002331">
    <property type="protein sequence ID" value="KAK3591139.1"/>
    <property type="molecule type" value="Genomic_DNA"/>
</dbReference>
<reference evidence="21" key="3">
    <citation type="submission" date="2023-05" db="EMBL/GenBank/DDBJ databases">
        <authorList>
            <person name="Smith C.H."/>
        </authorList>
    </citation>
    <scope>NUCLEOTIDE SEQUENCE</scope>
    <source>
        <strain evidence="21">CHS0354</strain>
        <tissue evidence="21">Mantle</tissue>
    </source>
</reference>
<evidence type="ECO:0000256" key="19">
    <source>
        <dbReference type="SAM" id="SignalP"/>
    </source>
</evidence>
<evidence type="ECO:0000256" key="17">
    <source>
        <dbReference type="ARBA" id="ARBA00023329"/>
    </source>
</evidence>
<reference evidence="21" key="2">
    <citation type="journal article" date="2021" name="Genome Biol. Evol.">
        <title>Developing a high-quality reference genome for a parasitic bivalve with doubly uniparental inheritance (Bivalvia: Unionida).</title>
        <authorList>
            <person name="Smith C.H."/>
        </authorList>
    </citation>
    <scope>NUCLEOTIDE SEQUENCE</scope>
    <source>
        <strain evidence="21">CHS0354</strain>
        <tissue evidence="21">Mantle</tissue>
    </source>
</reference>
<evidence type="ECO:0000256" key="13">
    <source>
        <dbReference type="ARBA" id="ARBA00023034"/>
    </source>
</evidence>
<keyword evidence="7" id="KW-0813">Transport</keyword>
<evidence type="ECO:0000256" key="3">
    <source>
        <dbReference type="ARBA" id="ARBA00004394"/>
    </source>
</evidence>
<keyword evidence="22" id="KW-1185">Reference proteome</keyword>
<dbReference type="GO" id="GO:0010008">
    <property type="term" value="C:endosome membrane"/>
    <property type="evidence" value="ECO:0007669"/>
    <property type="project" value="UniProtKB-SubCell"/>
</dbReference>
<comment type="subcellular location">
    <subcellularLocation>
        <location evidence="2">Cytoplasmic vesicle membrane</location>
        <topology evidence="2">Single-pass type I membrane protein</topology>
    </subcellularLocation>
    <subcellularLocation>
        <location evidence="3">Golgi apparatus membrane</location>
    </subcellularLocation>
    <subcellularLocation>
        <location evidence="1">Mitochondrion membrane</location>
        <topology evidence="1">Single-pass membrane protein</topology>
    </subcellularLocation>
    <subcellularLocation>
        <location evidence="4">Preautophagosomal structure membrane</location>
        <topology evidence="4">Single-pass type I membrane protein</topology>
    </subcellularLocation>
</comment>
<dbReference type="GO" id="GO:0000139">
    <property type="term" value="C:Golgi membrane"/>
    <property type="evidence" value="ECO:0007669"/>
    <property type="project" value="UniProtKB-SubCell"/>
</dbReference>
<feature type="transmembrane region" description="Helical" evidence="18">
    <location>
        <begin position="186"/>
        <end position="211"/>
    </location>
</feature>
<dbReference type="Pfam" id="PF09451">
    <property type="entry name" value="ATG27"/>
    <property type="match status" value="1"/>
</dbReference>
<evidence type="ECO:0000256" key="15">
    <source>
        <dbReference type="ARBA" id="ARBA00023136"/>
    </source>
</evidence>
<protein>
    <recommendedName>
        <fullName evidence="6">Autophagy-related protein 27</fullName>
    </recommendedName>
</protein>
<dbReference type="GO" id="GO:0015031">
    <property type="term" value="P:protein transport"/>
    <property type="evidence" value="ECO:0007669"/>
    <property type="project" value="UniProtKB-KW"/>
</dbReference>
<dbReference type="AlphaFoldDB" id="A0AAE0SG98"/>
<evidence type="ECO:0000256" key="2">
    <source>
        <dbReference type="ARBA" id="ARBA00004358"/>
    </source>
</evidence>
<keyword evidence="8 18" id="KW-0812">Transmembrane</keyword>
<dbReference type="InterPro" id="IPR009011">
    <property type="entry name" value="Man6P_isomerase_rcpt-bd_dom_sf"/>
</dbReference>
<gene>
    <name evidence="21" type="ORF">CHS0354_040204</name>
</gene>
<evidence type="ECO:0000256" key="18">
    <source>
        <dbReference type="SAM" id="Phobius"/>
    </source>
</evidence>
<evidence type="ECO:0000259" key="20">
    <source>
        <dbReference type="PROSITE" id="PS51914"/>
    </source>
</evidence>
<evidence type="ECO:0000256" key="5">
    <source>
        <dbReference type="ARBA" id="ARBA00005363"/>
    </source>
</evidence>
<dbReference type="GO" id="GO:0031966">
    <property type="term" value="C:mitochondrial membrane"/>
    <property type="evidence" value="ECO:0007669"/>
    <property type="project" value="UniProtKB-SubCell"/>
</dbReference>
<keyword evidence="17" id="KW-0968">Cytoplasmic vesicle</keyword>
<dbReference type="PANTHER" id="PTHR15071:SF0">
    <property type="entry name" value="MANNOSE 6-PHOSPHATE RECEPTOR-LIKE PROTEIN 1"/>
    <property type="match status" value="1"/>
</dbReference>
<comment type="similarity">
    <text evidence="5">Belongs to the ATG27 family.</text>
</comment>
<evidence type="ECO:0000256" key="7">
    <source>
        <dbReference type="ARBA" id="ARBA00022448"/>
    </source>
</evidence>
<keyword evidence="11 18" id="KW-1133">Transmembrane helix</keyword>
<dbReference type="GO" id="GO:0034045">
    <property type="term" value="C:phagophore assembly site membrane"/>
    <property type="evidence" value="ECO:0007669"/>
    <property type="project" value="UniProtKB-SubCell"/>
</dbReference>
<dbReference type="InterPro" id="IPR018939">
    <property type="entry name" value="Autophagy-rel_prot_27"/>
</dbReference>
<dbReference type="SUPFAM" id="SSF50911">
    <property type="entry name" value="Mannose 6-phosphate receptor domain"/>
    <property type="match status" value="1"/>
</dbReference>
<dbReference type="Proteomes" id="UP001195483">
    <property type="component" value="Unassembled WGS sequence"/>
</dbReference>
<dbReference type="InterPro" id="IPR044865">
    <property type="entry name" value="MRH_dom"/>
</dbReference>
<proteinExistence type="inferred from homology"/>
<dbReference type="GO" id="GO:0005802">
    <property type="term" value="C:trans-Golgi network"/>
    <property type="evidence" value="ECO:0007669"/>
    <property type="project" value="TreeGrafter"/>
</dbReference>
<feature type="chain" id="PRO_5041942717" description="Autophagy-related protein 27" evidence="19">
    <location>
        <begin position="27"/>
        <end position="255"/>
    </location>
</feature>
<evidence type="ECO:0000256" key="6">
    <source>
        <dbReference type="ARBA" id="ARBA00013776"/>
    </source>
</evidence>
<keyword evidence="9 19" id="KW-0732">Signal</keyword>
<comment type="caution">
    <text evidence="21">The sequence shown here is derived from an EMBL/GenBank/DDBJ whole genome shotgun (WGS) entry which is preliminary data.</text>
</comment>
<keyword evidence="15 18" id="KW-0472">Membrane</keyword>
<keyword evidence="14" id="KW-0496">Mitochondrion</keyword>
<dbReference type="PANTHER" id="PTHR15071">
    <property type="entry name" value="MANNOSE-6-PHOSPHATE RECEPTOR FAMILY MEMBER"/>
    <property type="match status" value="1"/>
</dbReference>
<dbReference type="PROSITE" id="PS51914">
    <property type="entry name" value="MRH"/>
    <property type="match status" value="1"/>
</dbReference>
<evidence type="ECO:0000256" key="1">
    <source>
        <dbReference type="ARBA" id="ARBA00004304"/>
    </source>
</evidence>
<keyword evidence="13" id="KW-0333">Golgi apparatus</keyword>
<keyword evidence="10" id="KW-0653">Protein transport</keyword>
<organism evidence="21 22">
    <name type="scientific">Potamilus streckersoni</name>
    <dbReference type="NCBI Taxonomy" id="2493646"/>
    <lineage>
        <taxon>Eukaryota</taxon>
        <taxon>Metazoa</taxon>
        <taxon>Spiralia</taxon>
        <taxon>Lophotrochozoa</taxon>
        <taxon>Mollusca</taxon>
        <taxon>Bivalvia</taxon>
        <taxon>Autobranchia</taxon>
        <taxon>Heteroconchia</taxon>
        <taxon>Palaeoheterodonta</taxon>
        <taxon>Unionida</taxon>
        <taxon>Unionoidea</taxon>
        <taxon>Unionidae</taxon>
        <taxon>Ambleminae</taxon>
        <taxon>Lampsilini</taxon>
        <taxon>Potamilus</taxon>
    </lineage>
</organism>
<accession>A0AAE0SG98</accession>
<feature type="signal peptide" evidence="19">
    <location>
        <begin position="1"/>
        <end position="26"/>
    </location>
</feature>
<evidence type="ECO:0000256" key="9">
    <source>
        <dbReference type="ARBA" id="ARBA00022729"/>
    </source>
</evidence>
<reference evidence="21" key="1">
    <citation type="journal article" date="2021" name="Genome Biol. Evol.">
        <title>A High-Quality Reference Genome for a Parasitic Bivalve with Doubly Uniparental Inheritance (Bivalvia: Unionida).</title>
        <authorList>
            <person name="Smith C.H."/>
        </authorList>
    </citation>
    <scope>NUCLEOTIDE SEQUENCE</scope>
    <source>
        <strain evidence="21">CHS0354</strain>
    </source>
</reference>
<evidence type="ECO:0000256" key="8">
    <source>
        <dbReference type="ARBA" id="ARBA00022692"/>
    </source>
</evidence>
<evidence type="ECO:0000256" key="14">
    <source>
        <dbReference type="ARBA" id="ARBA00023128"/>
    </source>
</evidence>
<sequence>MLREEAWQLYIYILVFCWSQIKTVRSQEDCTDKDPCKCTLKNGSVVDLSSLGKTDSTPRFKDVLSVDGNYYSYNPCYGFNEGSECTDSAVCRTDPSQKIHAGLVKPVDGTINYDSENNKFIVQYLNPSAGAVVVNLVCDAGSSDPLFRADGMVMEGLYTLTLTSRCACLDGCKGRVPVPGPRPGSFSAGTLLCLIFVSLVVVYVIGGIAFMRYRDAHGLDMIPNVDFWKILPGLIKDGVVFTCGRCFRRSRYTNI</sequence>
<dbReference type="GO" id="GO:0006914">
    <property type="term" value="P:autophagy"/>
    <property type="evidence" value="ECO:0007669"/>
    <property type="project" value="UniProtKB-KW"/>
</dbReference>
<evidence type="ECO:0000256" key="16">
    <source>
        <dbReference type="ARBA" id="ARBA00023157"/>
    </source>
</evidence>
<evidence type="ECO:0000313" key="21">
    <source>
        <dbReference type="EMBL" id="KAK3591139.1"/>
    </source>
</evidence>
<evidence type="ECO:0000256" key="10">
    <source>
        <dbReference type="ARBA" id="ARBA00022927"/>
    </source>
</evidence>
<evidence type="ECO:0000256" key="11">
    <source>
        <dbReference type="ARBA" id="ARBA00022989"/>
    </source>
</evidence>
<dbReference type="Gene3D" id="2.70.130.10">
    <property type="entry name" value="Mannose-6-phosphate receptor binding domain"/>
    <property type="match status" value="1"/>
</dbReference>